<evidence type="ECO:0000313" key="3">
    <source>
        <dbReference type="Proteomes" id="UP001163336"/>
    </source>
</evidence>
<feature type="transmembrane region" description="Helical" evidence="1">
    <location>
        <begin position="54"/>
        <end position="73"/>
    </location>
</feature>
<dbReference type="InterPro" id="IPR007383">
    <property type="entry name" value="DUF445"/>
</dbReference>
<dbReference type="PANTHER" id="PTHR38442">
    <property type="entry name" value="INNER MEMBRANE PROTEIN-RELATED"/>
    <property type="match status" value="1"/>
</dbReference>
<sequence length="432" mass="48077">MHGVDGMTPEPMTKEAELRRSKMLALAFFAGAALLFVLTLFLPQNWWTGLLRAFSEAAMVGALADWFAVVALFKRVPIPIVARHTEIIPKNKERIADNLGRFVHEKFLDTESIVGLIQRHDPVQKVADWLVKPANTELLGRHLVRVGVWLLDFIEDSAVQGFIRRAVHAMVNSVDLSKSAGTILESLTRDGRHQELLNEGITQLARLLDNADTQATISQGIVDWLKEDYAFIESMLPSELIGRKGAGLAVRLASGILNKVASDPSHPLRARFDSFTQEFIERLKADPSFAGKADEIKAYLLGDETLNGYLATLWGELKGWVKQDLQREDSRLRRRLVATGAWVGKVLAEDPQLRASLSENLESAARGVAPEFAGFLTRHIADTVKQWDDREMSEQIELNIGKDLQYIRINGTIVGGLIGVTLYLLSQAHALF</sequence>
<gene>
    <name evidence="2" type="ORF">MasN3_44580</name>
</gene>
<evidence type="ECO:0000313" key="2">
    <source>
        <dbReference type="EMBL" id="BDT60964.1"/>
    </source>
</evidence>
<organism evidence="2 3">
    <name type="scientific">Massilia varians</name>
    <dbReference type="NCBI Taxonomy" id="457921"/>
    <lineage>
        <taxon>Bacteria</taxon>
        <taxon>Pseudomonadati</taxon>
        <taxon>Pseudomonadota</taxon>
        <taxon>Betaproteobacteria</taxon>
        <taxon>Burkholderiales</taxon>
        <taxon>Oxalobacteraceae</taxon>
        <taxon>Telluria group</taxon>
        <taxon>Massilia</taxon>
    </lineage>
</organism>
<keyword evidence="1" id="KW-0812">Transmembrane</keyword>
<feature type="transmembrane region" description="Helical" evidence="1">
    <location>
        <begin position="406"/>
        <end position="425"/>
    </location>
</feature>
<name>A0ABN6TLV1_9BURK</name>
<dbReference type="EMBL" id="AP026966">
    <property type="protein sequence ID" value="BDT60964.1"/>
    <property type="molecule type" value="Genomic_DNA"/>
</dbReference>
<dbReference type="PANTHER" id="PTHR38442:SF1">
    <property type="entry name" value="INNER MEMBRANE PROTEIN"/>
    <property type="match status" value="1"/>
</dbReference>
<keyword evidence="1" id="KW-1133">Transmembrane helix</keyword>
<dbReference type="Proteomes" id="UP001163336">
    <property type="component" value="Chromosome"/>
</dbReference>
<evidence type="ECO:0000256" key="1">
    <source>
        <dbReference type="SAM" id="Phobius"/>
    </source>
</evidence>
<reference evidence="2" key="1">
    <citation type="submission" date="2022-11" db="EMBL/GenBank/DDBJ databases">
        <title>Isolation and characterization of PLA-degrading bacterium Massilia sp. from Antarctic soil.</title>
        <authorList>
            <person name="Sato K."/>
            <person name="Gomez-Fuentes C."/>
            <person name="Ahmad S.A."/>
            <person name="Zulkharnain A."/>
        </authorList>
    </citation>
    <scope>NUCLEOTIDE SEQUENCE</scope>
    <source>
        <strain evidence="2">N-3</strain>
    </source>
</reference>
<dbReference type="Pfam" id="PF04286">
    <property type="entry name" value="DUF445"/>
    <property type="match status" value="1"/>
</dbReference>
<accession>A0ABN6TLV1</accession>
<protein>
    <submittedName>
        <fullName evidence="2">Membrane protein</fullName>
    </submittedName>
</protein>
<proteinExistence type="predicted"/>
<keyword evidence="3" id="KW-1185">Reference proteome</keyword>
<keyword evidence="1" id="KW-0472">Membrane</keyword>
<feature type="transmembrane region" description="Helical" evidence="1">
    <location>
        <begin position="23"/>
        <end position="42"/>
    </location>
</feature>